<name>Q0AM31_MARMM</name>
<evidence type="ECO:0000259" key="3">
    <source>
        <dbReference type="PROSITE" id="PS51352"/>
    </source>
</evidence>
<dbReference type="OrthoDB" id="9799347at2"/>
<dbReference type="EMBL" id="CP000449">
    <property type="protein sequence ID" value="ABI66662.1"/>
    <property type="molecule type" value="Genomic_DNA"/>
</dbReference>
<evidence type="ECO:0000313" key="4">
    <source>
        <dbReference type="EMBL" id="ABI66662.1"/>
    </source>
</evidence>
<gene>
    <name evidence="4" type="ordered locus">Mmar10_2370</name>
</gene>
<evidence type="ECO:0000256" key="1">
    <source>
        <dbReference type="ARBA" id="ARBA00023284"/>
    </source>
</evidence>
<dbReference type="HOGENOM" id="CLU_042529_11_0_5"/>
<sequence precursor="true">MKMSPIGLGILGMTVLAIGWFLYVMVSGASKGETGPLDSYAHGEMRAFVSIDDAPAQPDLVYRDGDGGEVRLSDYRGQVILVNYWATWCGPCVEEMPALSGLQAELGGEQFQVVTVTLDRSIEDAREFLTRMELDNLPLIHDETFSSPNRVRAIGLPMSILYDGLGREIGRVPAPAEWNSDDAHALIRAAIRRNI</sequence>
<accession>Q0AM31</accession>
<dbReference type="AlphaFoldDB" id="Q0AM31"/>
<dbReference type="PANTHER" id="PTHR42852:SF17">
    <property type="entry name" value="THIOREDOXIN-LIKE PROTEIN HI_1115"/>
    <property type="match status" value="1"/>
</dbReference>
<proteinExistence type="predicted"/>
<protein>
    <submittedName>
        <fullName evidence="4">Redoxin domain protein</fullName>
    </submittedName>
</protein>
<keyword evidence="5" id="KW-1185">Reference proteome</keyword>
<dbReference type="Gene3D" id="3.40.30.10">
    <property type="entry name" value="Glutaredoxin"/>
    <property type="match status" value="1"/>
</dbReference>
<organism evidence="4 5">
    <name type="scientific">Maricaulis maris (strain MCS10)</name>
    <name type="common">Caulobacter maris</name>
    <dbReference type="NCBI Taxonomy" id="394221"/>
    <lineage>
        <taxon>Bacteria</taxon>
        <taxon>Pseudomonadati</taxon>
        <taxon>Pseudomonadota</taxon>
        <taxon>Alphaproteobacteria</taxon>
        <taxon>Maricaulales</taxon>
        <taxon>Maricaulaceae</taxon>
        <taxon>Maricaulis</taxon>
    </lineage>
</organism>
<dbReference type="GO" id="GO:0016209">
    <property type="term" value="F:antioxidant activity"/>
    <property type="evidence" value="ECO:0007669"/>
    <property type="project" value="InterPro"/>
</dbReference>
<keyword evidence="1" id="KW-0676">Redox-active center</keyword>
<dbReference type="Proteomes" id="UP000001964">
    <property type="component" value="Chromosome"/>
</dbReference>
<keyword evidence="2" id="KW-1133">Transmembrane helix</keyword>
<dbReference type="SUPFAM" id="SSF52833">
    <property type="entry name" value="Thioredoxin-like"/>
    <property type="match status" value="1"/>
</dbReference>
<dbReference type="KEGG" id="mmr:Mmar10_2370"/>
<dbReference type="InterPro" id="IPR017937">
    <property type="entry name" value="Thioredoxin_CS"/>
</dbReference>
<feature type="domain" description="Thioredoxin" evidence="3">
    <location>
        <begin position="51"/>
        <end position="192"/>
    </location>
</feature>
<dbReference type="GO" id="GO:0015036">
    <property type="term" value="F:disulfide oxidoreductase activity"/>
    <property type="evidence" value="ECO:0007669"/>
    <property type="project" value="UniProtKB-ARBA"/>
</dbReference>
<dbReference type="STRING" id="394221.Mmar10_2370"/>
<evidence type="ECO:0000313" key="5">
    <source>
        <dbReference type="Proteomes" id="UP000001964"/>
    </source>
</evidence>
<keyword evidence="2" id="KW-0472">Membrane</keyword>
<dbReference type="InterPro" id="IPR050553">
    <property type="entry name" value="Thioredoxin_ResA/DsbE_sf"/>
</dbReference>
<dbReference type="Pfam" id="PF00578">
    <property type="entry name" value="AhpC-TSA"/>
    <property type="match status" value="1"/>
</dbReference>
<dbReference type="PROSITE" id="PS51352">
    <property type="entry name" value="THIOREDOXIN_2"/>
    <property type="match status" value="1"/>
</dbReference>
<dbReference type="InterPro" id="IPR036249">
    <property type="entry name" value="Thioredoxin-like_sf"/>
</dbReference>
<dbReference type="RefSeq" id="WP_011644307.1">
    <property type="nucleotide sequence ID" value="NC_008347.1"/>
</dbReference>
<dbReference type="InterPro" id="IPR013766">
    <property type="entry name" value="Thioredoxin_domain"/>
</dbReference>
<dbReference type="PROSITE" id="PS00194">
    <property type="entry name" value="THIOREDOXIN_1"/>
    <property type="match status" value="1"/>
</dbReference>
<dbReference type="CDD" id="cd02966">
    <property type="entry name" value="TlpA_like_family"/>
    <property type="match status" value="1"/>
</dbReference>
<evidence type="ECO:0000256" key="2">
    <source>
        <dbReference type="SAM" id="Phobius"/>
    </source>
</evidence>
<dbReference type="InterPro" id="IPR000866">
    <property type="entry name" value="AhpC/TSA"/>
</dbReference>
<dbReference type="PANTHER" id="PTHR42852">
    <property type="entry name" value="THIOL:DISULFIDE INTERCHANGE PROTEIN DSBE"/>
    <property type="match status" value="1"/>
</dbReference>
<feature type="transmembrane region" description="Helical" evidence="2">
    <location>
        <begin position="6"/>
        <end position="26"/>
    </location>
</feature>
<reference evidence="4 5" key="1">
    <citation type="submission" date="2006-08" db="EMBL/GenBank/DDBJ databases">
        <title>Complete sequence of Maricaulis maris MCS10.</title>
        <authorList>
            <consortium name="US DOE Joint Genome Institute"/>
            <person name="Copeland A."/>
            <person name="Lucas S."/>
            <person name="Lapidus A."/>
            <person name="Barry K."/>
            <person name="Detter J.C."/>
            <person name="Glavina del Rio T."/>
            <person name="Hammon N."/>
            <person name="Israni S."/>
            <person name="Dalin E."/>
            <person name="Tice H."/>
            <person name="Pitluck S."/>
            <person name="Saunders E."/>
            <person name="Brettin T."/>
            <person name="Bruce D."/>
            <person name="Han C."/>
            <person name="Tapia R."/>
            <person name="Gilna P."/>
            <person name="Schmutz J."/>
            <person name="Larimer F."/>
            <person name="Land M."/>
            <person name="Hauser L."/>
            <person name="Kyrpides N."/>
            <person name="Mikhailova N."/>
            <person name="Viollier P."/>
            <person name="Stephens C."/>
            <person name="Richardson P."/>
        </authorList>
    </citation>
    <scope>NUCLEOTIDE SEQUENCE [LARGE SCALE GENOMIC DNA]</scope>
    <source>
        <strain evidence="4 5">MCS10</strain>
    </source>
</reference>
<keyword evidence="2" id="KW-0812">Transmembrane</keyword>
<dbReference type="eggNOG" id="COG0526">
    <property type="taxonomic scope" value="Bacteria"/>
</dbReference>